<dbReference type="CDD" id="cd23992">
    <property type="entry name" value="PBP_GOBP"/>
    <property type="match status" value="1"/>
</dbReference>
<reference evidence="1 2" key="1">
    <citation type="journal article" date="2019" name="Philos. Trans. R. Soc. Lond., B, Biol. Sci.">
        <title>Ant behaviour and brain gene expression of defending hosts depend on the ecological success of the intruding social parasite.</title>
        <authorList>
            <person name="Kaur R."/>
            <person name="Stoldt M."/>
            <person name="Jongepier E."/>
            <person name="Feldmeyer B."/>
            <person name="Menzel F."/>
            <person name="Bornberg-Bauer E."/>
            <person name="Foitzik S."/>
        </authorList>
    </citation>
    <scope>NUCLEOTIDE SEQUENCE [LARGE SCALE GENOMIC DNA]</scope>
    <source>
        <tissue evidence="1">Whole body</tissue>
    </source>
</reference>
<evidence type="ECO:0000313" key="2">
    <source>
        <dbReference type="Proteomes" id="UP000310200"/>
    </source>
</evidence>
<name>A0A4S2KER8_9HYME</name>
<evidence type="ECO:0000313" key="1">
    <source>
        <dbReference type="EMBL" id="TGZ46058.1"/>
    </source>
</evidence>
<dbReference type="Pfam" id="PF01395">
    <property type="entry name" value="PBP_GOBP"/>
    <property type="match status" value="1"/>
</dbReference>
<dbReference type="InterPro" id="IPR036728">
    <property type="entry name" value="PBP_GOBP_sf"/>
</dbReference>
<dbReference type="PANTHER" id="PTHR21364:SF2">
    <property type="entry name" value="GENERAL ODORANT-BINDING PROTEIN 19A"/>
    <property type="match status" value="1"/>
</dbReference>
<dbReference type="AlphaFoldDB" id="A0A4S2KER8"/>
<sequence>MGAVAAIQKGVFPDDNQTLKCYTLCIMKAMRTKKLSFDEIREALQPVKKHCLDRVGTDPKLPDNAVKGNFVSDRKLQCYYKCMMLNTKVMKNDKIIEKALSKIAEHMLQEDSVSLILKAMEKCHSIAMKSMDGCQLAYDYTKCIYDYNSMKLIQ</sequence>
<dbReference type="SUPFAM" id="SSF47565">
    <property type="entry name" value="Insect pheromone/odorant-binding proteins"/>
    <property type="match status" value="1"/>
</dbReference>
<dbReference type="InterPro" id="IPR006170">
    <property type="entry name" value="PBP/GOBP"/>
</dbReference>
<dbReference type="Gene3D" id="1.10.238.20">
    <property type="entry name" value="Pheromone/general odorant binding protein domain"/>
    <property type="match status" value="1"/>
</dbReference>
<accession>A0A4S2KER8</accession>
<dbReference type="PANTHER" id="PTHR21364">
    <property type="entry name" value="GENERAL ODORANT-BINDING PROTEIN 19A"/>
    <property type="match status" value="1"/>
</dbReference>
<feature type="non-terminal residue" evidence="1">
    <location>
        <position position="154"/>
    </location>
</feature>
<gene>
    <name evidence="1" type="ORF">DBV15_12342</name>
</gene>
<keyword evidence="2" id="KW-1185">Reference proteome</keyword>
<dbReference type="EMBL" id="QBLH01002989">
    <property type="protein sequence ID" value="TGZ46058.1"/>
    <property type="molecule type" value="Genomic_DNA"/>
</dbReference>
<comment type="caution">
    <text evidence="1">The sequence shown here is derived from an EMBL/GenBank/DDBJ whole genome shotgun (WGS) entry which is preliminary data.</text>
</comment>
<dbReference type="SMART" id="SM00708">
    <property type="entry name" value="PhBP"/>
    <property type="match status" value="1"/>
</dbReference>
<organism evidence="1 2">
    <name type="scientific">Temnothorax longispinosus</name>
    <dbReference type="NCBI Taxonomy" id="300112"/>
    <lineage>
        <taxon>Eukaryota</taxon>
        <taxon>Metazoa</taxon>
        <taxon>Ecdysozoa</taxon>
        <taxon>Arthropoda</taxon>
        <taxon>Hexapoda</taxon>
        <taxon>Insecta</taxon>
        <taxon>Pterygota</taxon>
        <taxon>Neoptera</taxon>
        <taxon>Endopterygota</taxon>
        <taxon>Hymenoptera</taxon>
        <taxon>Apocrita</taxon>
        <taxon>Aculeata</taxon>
        <taxon>Formicoidea</taxon>
        <taxon>Formicidae</taxon>
        <taxon>Myrmicinae</taxon>
        <taxon>Temnothorax</taxon>
    </lineage>
</organism>
<protein>
    <submittedName>
        <fullName evidence="1">Uncharacterized protein</fullName>
    </submittedName>
</protein>
<dbReference type="Proteomes" id="UP000310200">
    <property type="component" value="Unassembled WGS sequence"/>
</dbReference>
<proteinExistence type="predicted"/>
<dbReference type="GO" id="GO:0005549">
    <property type="term" value="F:odorant binding"/>
    <property type="evidence" value="ECO:0007669"/>
    <property type="project" value="InterPro"/>
</dbReference>